<organism evidence="1 2">
    <name type="scientific">Cucumis sativus</name>
    <name type="common">Cucumber</name>
    <dbReference type="NCBI Taxonomy" id="3659"/>
    <lineage>
        <taxon>Eukaryota</taxon>
        <taxon>Viridiplantae</taxon>
        <taxon>Streptophyta</taxon>
        <taxon>Embryophyta</taxon>
        <taxon>Tracheophyta</taxon>
        <taxon>Spermatophyta</taxon>
        <taxon>Magnoliopsida</taxon>
        <taxon>eudicotyledons</taxon>
        <taxon>Gunneridae</taxon>
        <taxon>Pentapetalae</taxon>
        <taxon>rosids</taxon>
        <taxon>fabids</taxon>
        <taxon>Cucurbitales</taxon>
        <taxon>Cucurbitaceae</taxon>
        <taxon>Benincaseae</taxon>
        <taxon>Cucumis</taxon>
    </lineage>
</organism>
<name>A0A0A0LNI3_CUCSA</name>
<dbReference type="AlphaFoldDB" id="A0A0A0LNI3"/>
<dbReference type="GO" id="GO:0042645">
    <property type="term" value="C:mitochondrial nucleoid"/>
    <property type="evidence" value="ECO:0000318"/>
    <property type="project" value="GO_Central"/>
</dbReference>
<dbReference type="GO" id="GO:0006260">
    <property type="term" value="P:DNA replication"/>
    <property type="evidence" value="ECO:0000318"/>
    <property type="project" value="GO_Central"/>
</dbReference>
<dbReference type="PANTHER" id="PTHR10302:SF18">
    <property type="entry name" value="PROTEIN OSB1, MITOCHONDRIAL"/>
    <property type="match status" value="1"/>
</dbReference>
<reference evidence="1 2" key="1">
    <citation type="journal article" date="2009" name="Nat. Genet.">
        <title>The genome of the cucumber, Cucumis sativus L.</title>
        <authorList>
            <person name="Huang S."/>
            <person name="Li R."/>
            <person name="Zhang Z."/>
            <person name="Li L."/>
            <person name="Gu X."/>
            <person name="Fan W."/>
            <person name="Lucas W.J."/>
            <person name="Wang X."/>
            <person name="Xie B."/>
            <person name="Ni P."/>
            <person name="Ren Y."/>
            <person name="Zhu H."/>
            <person name="Li J."/>
            <person name="Lin K."/>
            <person name="Jin W."/>
            <person name="Fei Z."/>
            <person name="Li G."/>
            <person name="Staub J."/>
            <person name="Kilian A."/>
            <person name="van der Vossen E.A."/>
            <person name="Wu Y."/>
            <person name="Guo J."/>
            <person name="He J."/>
            <person name="Jia Z."/>
            <person name="Ren Y."/>
            <person name="Tian G."/>
            <person name="Lu Y."/>
            <person name="Ruan J."/>
            <person name="Qian W."/>
            <person name="Wang M."/>
            <person name="Huang Q."/>
            <person name="Li B."/>
            <person name="Xuan Z."/>
            <person name="Cao J."/>
            <person name="Asan"/>
            <person name="Wu Z."/>
            <person name="Zhang J."/>
            <person name="Cai Q."/>
            <person name="Bai Y."/>
            <person name="Zhao B."/>
            <person name="Han Y."/>
            <person name="Li Y."/>
            <person name="Li X."/>
            <person name="Wang S."/>
            <person name="Shi Q."/>
            <person name="Liu S."/>
            <person name="Cho W.K."/>
            <person name="Kim J.Y."/>
            <person name="Xu Y."/>
            <person name="Heller-Uszynska K."/>
            <person name="Miao H."/>
            <person name="Cheng Z."/>
            <person name="Zhang S."/>
            <person name="Wu J."/>
            <person name="Yang Y."/>
            <person name="Kang H."/>
            <person name="Li M."/>
            <person name="Liang H."/>
            <person name="Ren X."/>
            <person name="Shi Z."/>
            <person name="Wen M."/>
            <person name="Jian M."/>
            <person name="Yang H."/>
            <person name="Zhang G."/>
            <person name="Yang Z."/>
            <person name="Chen R."/>
            <person name="Liu S."/>
            <person name="Li J."/>
            <person name="Ma L."/>
            <person name="Liu H."/>
            <person name="Zhou Y."/>
            <person name="Zhao J."/>
            <person name="Fang X."/>
            <person name="Li G."/>
            <person name="Fang L."/>
            <person name="Li Y."/>
            <person name="Liu D."/>
            <person name="Zheng H."/>
            <person name="Zhang Y."/>
            <person name="Qin N."/>
            <person name="Li Z."/>
            <person name="Yang G."/>
            <person name="Yang S."/>
            <person name="Bolund L."/>
            <person name="Kristiansen K."/>
            <person name="Zheng H."/>
            <person name="Li S."/>
            <person name="Zhang X."/>
            <person name="Yang H."/>
            <person name="Wang J."/>
            <person name="Sun R."/>
            <person name="Zhang B."/>
            <person name="Jiang S."/>
            <person name="Wang J."/>
            <person name="Du Y."/>
            <person name="Li S."/>
        </authorList>
    </citation>
    <scope>NUCLEOTIDE SEQUENCE [LARGE SCALE GENOMIC DNA]</scope>
    <source>
        <strain evidence="2">cv. 9930</strain>
    </source>
</reference>
<gene>
    <name evidence="1" type="ORF">Csa_2G360660</name>
</gene>
<dbReference type="eggNOG" id="ENOG502S048">
    <property type="taxonomic scope" value="Eukaryota"/>
</dbReference>
<dbReference type="OrthoDB" id="1078367at2759"/>
<reference evidence="1 2" key="4">
    <citation type="journal article" date="2011" name="BMC Genomics">
        <title>RNA-Seq improves annotation of protein-coding genes in the cucumber genome.</title>
        <authorList>
            <person name="Li Z."/>
            <person name="Zhang Z."/>
            <person name="Yan P."/>
            <person name="Huang S."/>
            <person name="Fei Z."/>
            <person name="Lin K."/>
        </authorList>
    </citation>
    <scope>NUCLEOTIDE SEQUENCE [LARGE SCALE GENOMIC DNA]</scope>
    <source>
        <strain evidence="2">cv. 9930</strain>
    </source>
</reference>
<dbReference type="PANTHER" id="PTHR10302">
    <property type="entry name" value="SINGLE-STRANDED DNA-BINDING PROTEIN"/>
    <property type="match status" value="1"/>
</dbReference>
<evidence type="ECO:0000313" key="1">
    <source>
        <dbReference type="EMBL" id="KGN62549.1"/>
    </source>
</evidence>
<keyword evidence="2" id="KW-1185">Reference proteome</keyword>
<protein>
    <recommendedName>
        <fullName evidence="3">Protein OSB1, mitochondrial</fullName>
    </recommendedName>
</protein>
<dbReference type="STRING" id="3659.A0A0A0LNI3"/>
<dbReference type="EMBL" id="CM002923">
    <property type="protein sequence ID" value="KGN62549.1"/>
    <property type="molecule type" value="Genomic_DNA"/>
</dbReference>
<proteinExistence type="predicted"/>
<evidence type="ECO:0008006" key="3">
    <source>
        <dbReference type="Google" id="ProtNLM"/>
    </source>
</evidence>
<reference evidence="1 2" key="3">
    <citation type="journal article" date="2010" name="BMC Genomics">
        <title>Transcriptome sequencing and comparative analysis of cucumber flowers with different sex types.</title>
        <authorList>
            <person name="Guo S."/>
            <person name="Zheng Y."/>
            <person name="Joung J.G."/>
            <person name="Liu S."/>
            <person name="Zhang Z."/>
            <person name="Crasta O.R."/>
            <person name="Sobral B.W."/>
            <person name="Xu Y."/>
            <person name="Huang S."/>
            <person name="Fei Z."/>
        </authorList>
    </citation>
    <scope>NUCLEOTIDE SEQUENCE [LARGE SCALE GENOMIC DNA]</scope>
    <source>
        <strain evidence="2">cv. 9930</strain>
    </source>
</reference>
<dbReference type="GO" id="GO:0003697">
    <property type="term" value="F:single-stranded DNA binding"/>
    <property type="evidence" value="ECO:0000318"/>
    <property type="project" value="GO_Central"/>
</dbReference>
<dbReference type="OMA" id="NPDEWWD"/>
<dbReference type="Gramene" id="KGN62549">
    <property type="protein sequence ID" value="KGN62549"/>
    <property type="gene ID" value="Csa_2G360660"/>
</dbReference>
<dbReference type="KEGG" id="csv:101203046"/>
<evidence type="ECO:0000313" key="2">
    <source>
        <dbReference type="Proteomes" id="UP000029981"/>
    </source>
</evidence>
<accession>A0A0A0LNI3</accession>
<reference evidence="1 2" key="2">
    <citation type="journal article" date="2009" name="PLoS ONE">
        <title>An integrated genetic and cytogenetic map of the cucumber genome.</title>
        <authorList>
            <person name="Ren Y."/>
            <person name="Zhang Z."/>
            <person name="Liu J."/>
            <person name="Staub J.E."/>
            <person name="Han Y."/>
            <person name="Cheng Z."/>
            <person name="Li X."/>
            <person name="Lu J."/>
            <person name="Miao H."/>
            <person name="Kang H."/>
            <person name="Xie B."/>
            <person name="Gu X."/>
            <person name="Wang X."/>
            <person name="Du Y."/>
            <person name="Jin W."/>
            <person name="Huang S."/>
        </authorList>
    </citation>
    <scope>NUCLEOTIDE SEQUENCE [LARGE SCALE GENOMIC DNA]</scope>
    <source>
        <strain evidence="2">cv. 9930</strain>
    </source>
</reference>
<dbReference type="Proteomes" id="UP000029981">
    <property type="component" value="Chromosome 2"/>
</dbReference>
<dbReference type="InterPro" id="IPR011344">
    <property type="entry name" value="ssDNA-bd"/>
</dbReference>
<sequence>MKAVRLLFSLRPVTTLPSPSVALFSSSSSLITKSMNSVATEAKKQGSVYEHQPKFKWKSANFFGTVERPLKVTTRNCRTVRAWTILRAKASPDSSSSFRIFLKLEKEMAESWIERLKPNDYVNVAGPLESYKKVGKSGKSYLSYQLTVSELNCIAHNDQGSKSQNSVGMLHEEGHDCRSSYRERLYLWQVFFSSPHEWWDNRNKKSNPNGPDFSHKSTGEALWLRSTDPPWIRKQLELLDTQMKKKDGDGHLVSDSSMSNWYI</sequence>
<dbReference type="GO" id="GO:0008047">
    <property type="term" value="F:enzyme activator activity"/>
    <property type="evidence" value="ECO:0000318"/>
    <property type="project" value="GO_Central"/>
</dbReference>
<dbReference type="GO" id="GO:0090297">
    <property type="term" value="P:positive regulation of mitochondrial DNA replication"/>
    <property type="evidence" value="ECO:0000318"/>
    <property type="project" value="GO_Central"/>
</dbReference>